<reference evidence="1 2" key="1">
    <citation type="submission" date="2015-03" db="EMBL/GenBank/DDBJ databases">
        <title>RNA-seq based gene annotation and comparative genomics of four Zymoseptoria species reveal species-specific pathogenicity related genes and transposable element activity.</title>
        <authorList>
            <person name="Grandaubert J."/>
            <person name="Bhattacharyya A."/>
            <person name="Stukenbrock E.H."/>
        </authorList>
    </citation>
    <scope>NUCLEOTIDE SEQUENCE [LARGE SCALE GENOMIC DNA]</scope>
    <source>
        <strain evidence="1 2">Zb18110</strain>
    </source>
</reference>
<dbReference type="EMBL" id="LAFY01000448">
    <property type="protein sequence ID" value="KJX97853.1"/>
    <property type="molecule type" value="Genomic_DNA"/>
</dbReference>
<accession>A0A0F4GKR6</accession>
<dbReference type="Proteomes" id="UP000033647">
    <property type="component" value="Unassembled WGS sequence"/>
</dbReference>
<comment type="caution">
    <text evidence="1">The sequence shown here is derived from an EMBL/GenBank/DDBJ whole genome shotgun (WGS) entry which is preliminary data.</text>
</comment>
<dbReference type="AlphaFoldDB" id="A0A0F4GKR6"/>
<protein>
    <submittedName>
        <fullName evidence="1">Uncharacterized protein</fullName>
    </submittedName>
</protein>
<evidence type="ECO:0000313" key="1">
    <source>
        <dbReference type="EMBL" id="KJX97853.1"/>
    </source>
</evidence>
<evidence type="ECO:0000313" key="2">
    <source>
        <dbReference type="Proteomes" id="UP000033647"/>
    </source>
</evidence>
<organism evidence="1 2">
    <name type="scientific">Zymoseptoria brevis</name>
    <dbReference type="NCBI Taxonomy" id="1047168"/>
    <lineage>
        <taxon>Eukaryota</taxon>
        <taxon>Fungi</taxon>
        <taxon>Dikarya</taxon>
        <taxon>Ascomycota</taxon>
        <taxon>Pezizomycotina</taxon>
        <taxon>Dothideomycetes</taxon>
        <taxon>Dothideomycetidae</taxon>
        <taxon>Mycosphaerellales</taxon>
        <taxon>Mycosphaerellaceae</taxon>
        <taxon>Zymoseptoria</taxon>
    </lineage>
</organism>
<gene>
    <name evidence="1" type="ORF">TI39_contig456g00001</name>
</gene>
<proteinExistence type="predicted"/>
<sequence length="242" mass="26511">MKTHQVVEIVETFATTPYGSDRGTMPCLPAMPELNEYGLRAIMAACEYGQLHFAVTDILPVQRIVEVASEYNLKMLTHTDMYAASLALADCPKIVSYHFLQLSTPTTAPQPKMGAFGQPCAQLPTAGQWSLYICQDKTSHGSVSAAKSFLRYAFVSLMMTGSSTPATPTNFFTPNTRTPWRPANAFLSSLRQCHGPGEAVTGDCDLAEAAEAVSAAEQYNELVHEFDAMVLRVFKGHGRRRH</sequence>
<name>A0A0F4GKR6_9PEZI</name>
<keyword evidence="2" id="KW-1185">Reference proteome</keyword>